<reference evidence="3" key="3">
    <citation type="submission" date="2025-09" db="UniProtKB">
        <authorList>
            <consortium name="Ensembl"/>
        </authorList>
    </citation>
    <scope>IDENTIFICATION</scope>
</reference>
<sequence>MRCTGSMQRSRTEGATDEAGAGEGLRNEWPNWALWRAWEHWWEGPGGARRRWSTWYSGTCWWVPLQRALWLLESGLYLLLSLGLCHALFTTGCHLLRSLWPVVAAMWKHLLPALLLMALSALPALLFAASFLLLLSTLLSLLGLLTGMSRPGPVISLNASLDPGSRSM</sequence>
<reference evidence="3" key="2">
    <citation type="submission" date="2025-08" db="UniProtKB">
        <authorList>
            <consortium name="Ensembl"/>
        </authorList>
    </citation>
    <scope>IDENTIFICATION</scope>
</reference>
<evidence type="ECO:0000256" key="2">
    <source>
        <dbReference type="SAM" id="Phobius"/>
    </source>
</evidence>
<dbReference type="Ensembl" id="ENSSHAT00000037240.1">
    <property type="protein sequence ID" value="ENSSHAP00000043894.1"/>
    <property type="gene ID" value="ENSSHAG00000016739.2"/>
</dbReference>
<feature type="transmembrane region" description="Helical" evidence="2">
    <location>
        <begin position="76"/>
        <end position="100"/>
    </location>
</feature>
<dbReference type="PANTHER" id="PTHR37356">
    <property type="entry name" value="TRANSMEMBRANE PROTEIN 239"/>
    <property type="match status" value="1"/>
</dbReference>
<evidence type="ECO:0000313" key="3">
    <source>
        <dbReference type="Ensembl" id="ENSSHAP00000043894.1"/>
    </source>
</evidence>
<keyword evidence="2" id="KW-1133">Transmembrane helix</keyword>
<dbReference type="Pfam" id="PF15841">
    <property type="entry name" value="TMEM239"/>
    <property type="match status" value="1"/>
</dbReference>
<dbReference type="GeneTree" id="ENSGT00390000005090"/>
<keyword evidence="4" id="KW-1185">Reference proteome</keyword>
<protein>
    <submittedName>
        <fullName evidence="3">Transmembrane protein 239</fullName>
    </submittedName>
</protein>
<feature type="transmembrane region" description="Helical" evidence="2">
    <location>
        <begin position="112"/>
        <end position="145"/>
    </location>
</feature>
<dbReference type="Proteomes" id="UP000007648">
    <property type="component" value="Unassembled WGS sequence"/>
</dbReference>
<organism evidence="3 4">
    <name type="scientific">Sarcophilus harrisii</name>
    <name type="common">Tasmanian devil</name>
    <name type="synonym">Sarcophilus laniarius</name>
    <dbReference type="NCBI Taxonomy" id="9305"/>
    <lineage>
        <taxon>Eukaryota</taxon>
        <taxon>Metazoa</taxon>
        <taxon>Chordata</taxon>
        <taxon>Craniata</taxon>
        <taxon>Vertebrata</taxon>
        <taxon>Euteleostomi</taxon>
        <taxon>Mammalia</taxon>
        <taxon>Metatheria</taxon>
        <taxon>Dasyuromorphia</taxon>
        <taxon>Dasyuridae</taxon>
        <taxon>Sarcophilus</taxon>
    </lineage>
</organism>
<dbReference type="InParanoid" id="A0A7N4PV52"/>
<evidence type="ECO:0000313" key="4">
    <source>
        <dbReference type="Proteomes" id="UP000007648"/>
    </source>
</evidence>
<dbReference type="PANTHER" id="PTHR37356:SF1">
    <property type="entry name" value="TRANSMEMBRANE PROTEIN 239"/>
    <property type="match status" value="1"/>
</dbReference>
<gene>
    <name evidence="3" type="primary">TMEM239</name>
</gene>
<reference evidence="3 4" key="1">
    <citation type="journal article" date="2011" name="Proc. Natl. Acad. Sci. U.S.A.">
        <title>Genetic diversity and population structure of the endangered marsupial Sarcophilus harrisii (Tasmanian devil).</title>
        <authorList>
            <person name="Miller W."/>
            <person name="Hayes V.M."/>
            <person name="Ratan A."/>
            <person name="Petersen D.C."/>
            <person name="Wittekindt N.E."/>
            <person name="Miller J."/>
            <person name="Walenz B."/>
            <person name="Knight J."/>
            <person name="Qi J."/>
            <person name="Zhao F."/>
            <person name="Wang Q."/>
            <person name="Bedoya-Reina O.C."/>
            <person name="Katiyar N."/>
            <person name="Tomsho L.P."/>
            <person name="Kasson L.M."/>
            <person name="Hardie R.A."/>
            <person name="Woodbridge P."/>
            <person name="Tindall E.A."/>
            <person name="Bertelsen M.F."/>
            <person name="Dixon D."/>
            <person name="Pyecroft S."/>
            <person name="Helgen K.M."/>
            <person name="Lesk A.M."/>
            <person name="Pringle T.H."/>
            <person name="Patterson N."/>
            <person name="Zhang Y."/>
            <person name="Kreiss A."/>
            <person name="Woods G.M."/>
            <person name="Jones M.E."/>
            <person name="Schuster S.C."/>
        </authorList>
    </citation>
    <scope>NUCLEOTIDE SEQUENCE [LARGE SCALE GENOMIC DNA]</scope>
</reference>
<accession>A0A7N4PV52</accession>
<keyword evidence="2" id="KW-0472">Membrane</keyword>
<keyword evidence="2" id="KW-0812">Transmembrane</keyword>
<dbReference type="InterPro" id="IPR031694">
    <property type="entry name" value="TMEM239"/>
</dbReference>
<proteinExistence type="predicted"/>
<name>A0A7N4PV52_SARHA</name>
<feature type="region of interest" description="Disordered" evidence="1">
    <location>
        <begin position="1"/>
        <end position="24"/>
    </location>
</feature>
<dbReference type="AlphaFoldDB" id="A0A7N4PV52"/>
<evidence type="ECO:0000256" key="1">
    <source>
        <dbReference type="SAM" id="MobiDB-lite"/>
    </source>
</evidence>